<proteinExistence type="predicted"/>
<evidence type="ECO:0000313" key="2">
    <source>
        <dbReference type="EMBL" id="QLJ98408.1"/>
    </source>
</evidence>
<dbReference type="EMBL" id="CP058905">
    <property type="protein sequence ID" value="QLJ98408.1"/>
    <property type="molecule type" value="Genomic_DNA"/>
</dbReference>
<organism evidence="2">
    <name type="scientific">Micromonospora carbonacea</name>
    <dbReference type="NCBI Taxonomy" id="47853"/>
    <lineage>
        <taxon>Bacteria</taxon>
        <taxon>Bacillati</taxon>
        <taxon>Actinomycetota</taxon>
        <taxon>Actinomycetes</taxon>
        <taxon>Micromonosporales</taxon>
        <taxon>Micromonosporaceae</taxon>
        <taxon>Micromonospora</taxon>
    </lineage>
</organism>
<sequence>MNNGGRQGRLAGYVRVKDILGLPAKQHDEALDPGLIARPSLDSPARSG</sequence>
<name>A0A7D6CF04_9ACTN</name>
<accession>A0A7D6CF04</accession>
<reference evidence="2" key="1">
    <citation type="submission" date="2020-08" db="EMBL/GenBank/DDBJ databases">
        <title>A bifunctional nitrone conjugated secondary metabolite targeting the ribosome.</title>
        <authorList>
            <person name="Limbrick E.M."/>
            <person name="Graf M."/>
            <person name="Derewacz D.K."/>
            <person name="Nguyen F."/>
            <person name="Spraggins J.M."/>
            <person name="Wieland M."/>
            <person name="Ynigez-Gutierrez A.E."/>
            <person name="Reisman B.J."/>
            <person name="Zinshteyn B."/>
            <person name="McCulloch K."/>
            <person name="Iverson T.M."/>
            <person name="Green R."/>
            <person name="Wilson D.N."/>
            <person name="Bachmann B.O."/>
        </authorList>
    </citation>
    <scope>NUCLEOTIDE SEQUENCE</scope>
    <source>
        <strain evidence="2">Africana</strain>
    </source>
</reference>
<dbReference type="AlphaFoldDB" id="A0A7D6CF04"/>
<evidence type="ECO:0000256" key="1">
    <source>
        <dbReference type="SAM" id="MobiDB-lite"/>
    </source>
</evidence>
<protein>
    <submittedName>
        <fullName evidence="2">Uncharacterized protein</fullName>
    </submittedName>
</protein>
<gene>
    <name evidence="2" type="ORF">HZU44_27615</name>
</gene>
<feature type="region of interest" description="Disordered" evidence="1">
    <location>
        <begin position="27"/>
        <end position="48"/>
    </location>
</feature>